<dbReference type="AlphaFoldDB" id="A0A2A9E2Q0"/>
<dbReference type="PANTHER" id="PTHR34724:SF2">
    <property type="entry name" value="OS12G0596101 PROTEIN"/>
    <property type="match status" value="1"/>
</dbReference>
<dbReference type="OrthoDB" id="4377282at2"/>
<gene>
    <name evidence="1" type="ORF">ATL42_1088</name>
</gene>
<proteinExistence type="predicted"/>
<comment type="caution">
    <text evidence="1">The sequence shown here is derived from an EMBL/GenBank/DDBJ whole genome shotgun (WGS) entry which is preliminary data.</text>
</comment>
<dbReference type="RefSeq" id="WP_098454463.1">
    <property type="nucleotide sequence ID" value="NZ_PDJG01000001.1"/>
</dbReference>
<organism evidence="1 2">
    <name type="scientific">Sanguibacter antarcticus</name>
    <dbReference type="NCBI Taxonomy" id="372484"/>
    <lineage>
        <taxon>Bacteria</taxon>
        <taxon>Bacillati</taxon>
        <taxon>Actinomycetota</taxon>
        <taxon>Actinomycetes</taxon>
        <taxon>Micrococcales</taxon>
        <taxon>Sanguibacteraceae</taxon>
        <taxon>Sanguibacter</taxon>
    </lineage>
</organism>
<accession>A0A2A9E2Q0</accession>
<protein>
    <submittedName>
        <fullName evidence="1">Uncharacterized protein</fullName>
    </submittedName>
</protein>
<dbReference type="EMBL" id="PDJG01000001">
    <property type="protein sequence ID" value="PFG33228.1"/>
    <property type="molecule type" value="Genomic_DNA"/>
</dbReference>
<evidence type="ECO:0000313" key="2">
    <source>
        <dbReference type="Proteomes" id="UP000225548"/>
    </source>
</evidence>
<dbReference type="PANTHER" id="PTHR34724">
    <property type="entry name" value="OS12G0596101 PROTEIN"/>
    <property type="match status" value="1"/>
</dbReference>
<sequence>MCRAVTCRVCEKTTWAGCGQHIQDVKRTVPASSWCNGKHTPAQIEAAKANRGGFFARLFNR</sequence>
<name>A0A2A9E2Q0_9MICO</name>
<keyword evidence="2" id="KW-1185">Reference proteome</keyword>
<reference evidence="1 2" key="1">
    <citation type="submission" date="2017-10" db="EMBL/GenBank/DDBJ databases">
        <title>Sequencing the genomes of 1000 actinobacteria strains.</title>
        <authorList>
            <person name="Klenk H.-P."/>
        </authorList>
    </citation>
    <scope>NUCLEOTIDE SEQUENCE [LARGE SCALE GENOMIC DNA]</scope>
    <source>
        <strain evidence="1 2">DSM 18966</strain>
    </source>
</reference>
<dbReference type="Proteomes" id="UP000225548">
    <property type="component" value="Unassembled WGS sequence"/>
</dbReference>
<evidence type="ECO:0000313" key="1">
    <source>
        <dbReference type="EMBL" id="PFG33228.1"/>
    </source>
</evidence>